<accession>A0ABS7E2U8</accession>
<dbReference type="RefSeq" id="WP_220109579.1">
    <property type="nucleotide sequence ID" value="NZ_JAHZST010000006.1"/>
</dbReference>
<evidence type="ECO:0000313" key="2">
    <source>
        <dbReference type="EMBL" id="MBW8184028.1"/>
    </source>
</evidence>
<organism evidence="2 3">
    <name type="scientific">Shewanella nanhaiensis</name>
    <dbReference type="NCBI Taxonomy" id="2864872"/>
    <lineage>
        <taxon>Bacteria</taxon>
        <taxon>Pseudomonadati</taxon>
        <taxon>Pseudomonadota</taxon>
        <taxon>Gammaproteobacteria</taxon>
        <taxon>Alteromonadales</taxon>
        <taxon>Shewanellaceae</taxon>
        <taxon>Shewanella</taxon>
    </lineage>
</organism>
<sequence>MKISQILLVFTLVLPFSLLAAPTAHTDEERVVLESCTSLNHAPKDLAAAPCFYYVRGFLAGSLSTKSTFIVRETSGEFLDRAYRTRVGKQTSEEQPIPLCLPKDKNIEQLTQRLIEHFSPPIESMEALHTQISDALIVELPCS</sequence>
<reference evidence="2 3" key="1">
    <citation type="submission" date="2021-07" db="EMBL/GenBank/DDBJ databases">
        <title>Shewanella sp. nov, isolated from SCS.</title>
        <authorList>
            <person name="Cao W.R."/>
        </authorList>
    </citation>
    <scope>NUCLEOTIDE SEQUENCE [LARGE SCALE GENOMIC DNA]</scope>
    <source>
        <strain evidence="2 3">NR704-98</strain>
    </source>
</reference>
<evidence type="ECO:0008006" key="4">
    <source>
        <dbReference type="Google" id="ProtNLM"/>
    </source>
</evidence>
<evidence type="ECO:0000313" key="3">
    <source>
        <dbReference type="Proteomes" id="UP001195963"/>
    </source>
</evidence>
<protein>
    <recommendedName>
        <fullName evidence="4">Rap1a immunity protein domain-containing protein</fullName>
    </recommendedName>
</protein>
<gene>
    <name evidence="2" type="ORF">K0625_10115</name>
</gene>
<name>A0ABS7E2U8_9GAMM</name>
<keyword evidence="3" id="KW-1185">Reference proteome</keyword>
<keyword evidence="1" id="KW-0732">Signal</keyword>
<comment type="caution">
    <text evidence="2">The sequence shown here is derived from an EMBL/GenBank/DDBJ whole genome shotgun (WGS) entry which is preliminary data.</text>
</comment>
<proteinExistence type="predicted"/>
<evidence type="ECO:0000256" key="1">
    <source>
        <dbReference type="SAM" id="SignalP"/>
    </source>
</evidence>
<dbReference type="EMBL" id="JAHZST010000006">
    <property type="protein sequence ID" value="MBW8184028.1"/>
    <property type="molecule type" value="Genomic_DNA"/>
</dbReference>
<feature type="chain" id="PRO_5046032927" description="Rap1a immunity protein domain-containing protein" evidence="1">
    <location>
        <begin position="21"/>
        <end position="143"/>
    </location>
</feature>
<feature type="signal peptide" evidence="1">
    <location>
        <begin position="1"/>
        <end position="20"/>
    </location>
</feature>
<dbReference type="Proteomes" id="UP001195963">
    <property type="component" value="Unassembled WGS sequence"/>
</dbReference>